<feature type="domain" description="Glycosyltransferase 2-like" evidence="8">
    <location>
        <begin position="7"/>
        <end position="165"/>
    </location>
</feature>
<evidence type="ECO:0000256" key="6">
    <source>
        <dbReference type="ARBA" id="ARBA00022989"/>
    </source>
</evidence>
<gene>
    <name evidence="9" type="ORF">BEN49_09795</name>
</gene>
<dbReference type="PANTHER" id="PTHR48090">
    <property type="entry name" value="UNDECAPRENYL-PHOSPHATE 4-DEOXY-4-FORMAMIDO-L-ARABINOSE TRANSFERASE-RELATED"/>
    <property type="match status" value="1"/>
</dbReference>
<sequence length="254" mass="28358">MAAQTLTVLVPVYNEEESLSQVVVELDRFLAQTPVPTTVLFIDDGSTDNSLPLLRAICRPGTAYGFISLRKNQGLSTAIKAGIDHCGSTLVGYIDSDLQTTPLDFLTFFEFLPAYDMVTGVRTQRRDTLLKKASSKVANALRRALVNDGIQDTGCPLKIMKMEYARRLPLFHGMHRFLGTLVQLEGGQVKQLTVQHFPRFAGTAKYAFWNRAWKPIVDMLGVYWLRNRWRSYAVAEEQRTRVSTGSAAPLGKVA</sequence>
<dbReference type="GO" id="GO:0005886">
    <property type="term" value="C:plasma membrane"/>
    <property type="evidence" value="ECO:0007669"/>
    <property type="project" value="TreeGrafter"/>
</dbReference>
<dbReference type="EMBL" id="MDZA01000311">
    <property type="protein sequence ID" value="OGX89152.1"/>
    <property type="molecule type" value="Genomic_DNA"/>
</dbReference>
<evidence type="ECO:0000256" key="2">
    <source>
        <dbReference type="ARBA" id="ARBA00022676"/>
    </source>
</evidence>
<evidence type="ECO:0000256" key="4">
    <source>
        <dbReference type="ARBA" id="ARBA00022692"/>
    </source>
</evidence>
<dbReference type="Pfam" id="PF00535">
    <property type="entry name" value="Glycos_transf_2"/>
    <property type="match status" value="1"/>
</dbReference>
<keyword evidence="3" id="KW-0808">Transferase</keyword>
<evidence type="ECO:0000256" key="1">
    <source>
        <dbReference type="ARBA" id="ARBA00022475"/>
    </source>
</evidence>
<dbReference type="InterPro" id="IPR050256">
    <property type="entry name" value="Glycosyltransferase_2"/>
</dbReference>
<organism evidence="9 10">
    <name type="scientific">Hymenobacter coccineus</name>
    <dbReference type="NCBI Taxonomy" id="1908235"/>
    <lineage>
        <taxon>Bacteria</taxon>
        <taxon>Pseudomonadati</taxon>
        <taxon>Bacteroidota</taxon>
        <taxon>Cytophagia</taxon>
        <taxon>Cytophagales</taxon>
        <taxon>Hymenobacteraceae</taxon>
        <taxon>Hymenobacter</taxon>
    </lineage>
</organism>
<dbReference type="PANTHER" id="PTHR48090:SF3">
    <property type="entry name" value="UNDECAPRENYL-PHOSPHATE 4-DEOXY-4-FORMAMIDO-L-ARABINOSE TRANSFERASE"/>
    <property type="match status" value="1"/>
</dbReference>
<evidence type="ECO:0000313" key="9">
    <source>
        <dbReference type="EMBL" id="OGX89152.1"/>
    </source>
</evidence>
<evidence type="ECO:0000313" key="10">
    <source>
        <dbReference type="Proteomes" id="UP000177506"/>
    </source>
</evidence>
<name>A0A1G1TE43_9BACT</name>
<dbReference type="Proteomes" id="UP000177506">
    <property type="component" value="Unassembled WGS sequence"/>
</dbReference>
<keyword evidence="7" id="KW-0472">Membrane</keyword>
<keyword evidence="1" id="KW-1003">Cell membrane</keyword>
<dbReference type="InterPro" id="IPR029044">
    <property type="entry name" value="Nucleotide-diphossugar_trans"/>
</dbReference>
<evidence type="ECO:0000256" key="7">
    <source>
        <dbReference type="ARBA" id="ARBA00023136"/>
    </source>
</evidence>
<evidence type="ECO:0000256" key="3">
    <source>
        <dbReference type="ARBA" id="ARBA00022679"/>
    </source>
</evidence>
<dbReference type="GO" id="GO:0009103">
    <property type="term" value="P:lipopolysaccharide biosynthetic process"/>
    <property type="evidence" value="ECO:0007669"/>
    <property type="project" value="UniProtKB-KW"/>
</dbReference>
<protein>
    <submittedName>
        <fullName evidence="9">Dolichol-phosphate mannosyltransferase</fullName>
    </submittedName>
</protein>
<comment type="caution">
    <text evidence="9">The sequence shown here is derived from an EMBL/GenBank/DDBJ whole genome shotgun (WGS) entry which is preliminary data.</text>
</comment>
<accession>A0A1G1TE43</accession>
<keyword evidence="6" id="KW-1133">Transmembrane helix</keyword>
<dbReference type="GO" id="GO:0099621">
    <property type="term" value="F:undecaprenyl-phosphate 4-deoxy-4-formamido-L-arabinose transferase activity"/>
    <property type="evidence" value="ECO:0007669"/>
    <property type="project" value="TreeGrafter"/>
</dbReference>
<proteinExistence type="predicted"/>
<dbReference type="AlphaFoldDB" id="A0A1G1TE43"/>
<keyword evidence="5" id="KW-0448">Lipopolysaccharide biosynthesis</keyword>
<dbReference type="InterPro" id="IPR001173">
    <property type="entry name" value="Glyco_trans_2-like"/>
</dbReference>
<keyword evidence="10" id="KW-1185">Reference proteome</keyword>
<dbReference type="SUPFAM" id="SSF53448">
    <property type="entry name" value="Nucleotide-diphospho-sugar transferases"/>
    <property type="match status" value="1"/>
</dbReference>
<keyword evidence="4" id="KW-0812">Transmembrane</keyword>
<evidence type="ECO:0000256" key="5">
    <source>
        <dbReference type="ARBA" id="ARBA00022985"/>
    </source>
</evidence>
<keyword evidence="2 9" id="KW-0328">Glycosyltransferase</keyword>
<dbReference type="Gene3D" id="3.90.550.10">
    <property type="entry name" value="Spore Coat Polysaccharide Biosynthesis Protein SpsA, Chain A"/>
    <property type="match status" value="1"/>
</dbReference>
<reference evidence="9 10" key="1">
    <citation type="submission" date="2016-08" db="EMBL/GenBank/DDBJ databases">
        <title>Hymenobacter coccineus sp. nov., Hymenobacter lapidarius sp. nov. and Hymenobacter glacialis sp. nov., isolated from Antarctic soil.</title>
        <authorList>
            <person name="Sedlacek I."/>
            <person name="Kralova S."/>
            <person name="Kyrova K."/>
            <person name="Maslanova I."/>
            <person name="Stankova E."/>
            <person name="Vrbovska V."/>
            <person name="Nemec M."/>
            <person name="Bartak M."/>
            <person name="Svec P."/>
            <person name="Busse H.-J."/>
            <person name="Pantucek R."/>
        </authorList>
    </citation>
    <scope>NUCLEOTIDE SEQUENCE [LARGE SCALE GENOMIC DNA]</scope>
    <source>
        <strain evidence="9 10">CCM 8649</strain>
    </source>
</reference>
<evidence type="ECO:0000259" key="8">
    <source>
        <dbReference type="Pfam" id="PF00535"/>
    </source>
</evidence>